<reference evidence="6 7" key="2">
    <citation type="journal article" date="2022" name="Mar. Drugs">
        <title>Bioassay-Guided Fractionation Leads to the Detection of Cholic Acid Generated by the Rare Thalassomonas sp.</title>
        <authorList>
            <person name="Pheiffer F."/>
            <person name="Schneider Y.K."/>
            <person name="Hansen E.H."/>
            <person name="Andersen J.H."/>
            <person name="Isaksson J."/>
            <person name="Busche T."/>
            <person name="R C."/>
            <person name="Kalinowski J."/>
            <person name="Zyl L.V."/>
            <person name="Trindade M."/>
        </authorList>
    </citation>
    <scope>NUCLEOTIDE SEQUENCE [LARGE SCALE GENOMIC DNA]</scope>
    <source>
        <strain evidence="6 7">A5K-106</strain>
    </source>
</reference>
<evidence type="ECO:0000256" key="4">
    <source>
        <dbReference type="PROSITE-ProRule" id="PRU00050"/>
    </source>
</evidence>
<dbReference type="GO" id="GO:0005737">
    <property type="term" value="C:cytoplasm"/>
    <property type="evidence" value="ECO:0007669"/>
    <property type="project" value="InterPro"/>
</dbReference>
<dbReference type="AlphaFoldDB" id="A0AAE9YLB5"/>
<dbReference type="Pfam" id="PF01339">
    <property type="entry name" value="CheB_methylest"/>
    <property type="match status" value="1"/>
</dbReference>
<proteinExistence type="predicted"/>
<evidence type="ECO:0000256" key="2">
    <source>
        <dbReference type="ARBA" id="ARBA00039140"/>
    </source>
</evidence>
<dbReference type="EC" id="3.1.1.61" evidence="2"/>
<dbReference type="InterPro" id="IPR000673">
    <property type="entry name" value="Sig_transdc_resp-reg_Me-estase"/>
</dbReference>
<dbReference type="RefSeq" id="WP_044834845.1">
    <property type="nucleotide sequence ID" value="NZ_CP059735.1"/>
</dbReference>
<dbReference type="GO" id="GO:0006935">
    <property type="term" value="P:chemotaxis"/>
    <property type="evidence" value="ECO:0007669"/>
    <property type="project" value="UniProtKB-UniRule"/>
</dbReference>
<dbReference type="Proteomes" id="UP000032568">
    <property type="component" value="Chromosome"/>
</dbReference>
<keyword evidence="7" id="KW-1185">Reference proteome</keyword>
<evidence type="ECO:0000313" key="7">
    <source>
        <dbReference type="Proteomes" id="UP000032568"/>
    </source>
</evidence>
<accession>A0AAE9YLB5</accession>
<sequence length="205" mass="21240">MKLKQYHMLVIGASAGGLNALGVVLGRLPGSFPAPVLVVQHQGVGNDSEYLALLLDSMTALRVREARAGEVPLPGSVYISPAGYHLQLELSGKLSLSVDLPVNFSIPSIDVLFDTAADALGTNLAALILTGASSDGSMGLKNIKGRGGLTLVQSPQTAQAPQMPEHAIANARPDFIVPLQDIGALLCRIFLVKAVNGGRQKGGSP</sequence>
<dbReference type="GO" id="GO:0000156">
    <property type="term" value="F:phosphorelay response regulator activity"/>
    <property type="evidence" value="ECO:0007669"/>
    <property type="project" value="InterPro"/>
</dbReference>
<dbReference type="Gene3D" id="3.40.50.180">
    <property type="entry name" value="Methylesterase CheB, C-terminal domain"/>
    <property type="match status" value="1"/>
</dbReference>
<evidence type="ECO:0000256" key="3">
    <source>
        <dbReference type="ARBA" id="ARBA00048267"/>
    </source>
</evidence>
<keyword evidence="1 4" id="KW-0378">Hydrolase</keyword>
<dbReference type="CDD" id="cd16433">
    <property type="entry name" value="CheB"/>
    <property type="match status" value="1"/>
</dbReference>
<comment type="catalytic activity">
    <reaction evidence="3">
        <text>[protein]-L-glutamate 5-O-methyl ester + H2O = L-glutamyl-[protein] + methanol + H(+)</text>
        <dbReference type="Rhea" id="RHEA:23236"/>
        <dbReference type="Rhea" id="RHEA-COMP:10208"/>
        <dbReference type="Rhea" id="RHEA-COMP:10311"/>
        <dbReference type="ChEBI" id="CHEBI:15377"/>
        <dbReference type="ChEBI" id="CHEBI:15378"/>
        <dbReference type="ChEBI" id="CHEBI:17790"/>
        <dbReference type="ChEBI" id="CHEBI:29973"/>
        <dbReference type="ChEBI" id="CHEBI:82795"/>
        <dbReference type="EC" id="3.1.1.61"/>
    </reaction>
</comment>
<feature type="active site" evidence="4">
    <location>
        <position position="14"/>
    </location>
</feature>
<dbReference type="KEGG" id="tact:SG35_015650"/>
<name>A0AAE9YLB5_9GAMM</name>
<protein>
    <recommendedName>
        <fullName evidence="2">protein-glutamate methylesterase</fullName>
        <ecNumber evidence="2">3.1.1.61</ecNumber>
    </recommendedName>
</protein>
<dbReference type="SUPFAM" id="SSF52738">
    <property type="entry name" value="Methylesterase CheB, C-terminal domain"/>
    <property type="match status" value="1"/>
</dbReference>
<dbReference type="PANTHER" id="PTHR42872">
    <property type="entry name" value="PROTEIN-GLUTAMATE METHYLESTERASE/PROTEIN-GLUTAMINE GLUTAMINASE"/>
    <property type="match status" value="1"/>
</dbReference>
<gene>
    <name evidence="6" type="ORF">SG35_015650</name>
</gene>
<evidence type="ECO:0000259" key="5">
    <source>
        <dbReference type="PROSITE" id="PS50122"/>
    </source>
</evidence>
<feature type="domain" description="CheB-type methylesterase" evidence="5">
    <location>
        <begin position="2"/>
        <end position="186"/>
    </location>
</feature>
<evidence type="ECO:0000256" key="1">
    <source>
        <dbReference type="ARBA" id="ARBA00022801"/>
    </source>
</evidence>
<dbReference type="PANTHER" id="PTHR42872:SF6">
    <property type="entry name" value="PROTEIN-GLUTAMATE METHYLESTERASE_PROTEIN-GLUTAMINE GLUTAMINASE"/>
    <property type="match status" value="1"/>
</dbReference>
<dbReference type="EMBL" id="CP059735">
    <property type="protein sequence ID" value="WDD96808.1"/>
    <property type="molecule type" value="Genomic_DNA"/>
</dbReference>
<keyword evidence="4" id="KW-0145">Chemotaxis</keyword>
<evidence type="ECO:0000313" key="6">
    <source>
        <dbReference type="EMBL" id="WDD96808.1"/>
    </source>
</evidence>
<reference evidence="6 7" key="1">
    <citation type="journal article" date="2015" name="Genome Announc.">
        <title>Draft Genome Sequences of Marine Isolates of Thalassomonas viridans and Thalassomonas actiniarum.</title>
        <authorList>
            <person name="Olonade I."/>
            <person name="van Zyl L.J."/>
            <person name="Trindade M."/>
        </authorList>
    </citation>
    <scope>NUCLEOTIDE SEQUENCE [LARGE SCALE GENOMIC DNA]</scope>
    <source>
        <strain evidence="6 7">A5K-106</strain>
    </source>
</reference>
<feature type="active site" evidence="4">
    <location>
        <position position="41"/>
    </location>
</feature>
<dbReference type="GO" id="GO:0008984">
    <property type="term" value="F:protein-glutamate methylesterase activity"/>
    <property type="evidence" value="ECO:0007669"/>
    <property type="project" value="UniProtKB-EC"/>
</dbReference>
<feature type="active site" evidence="4">
    <location>
        <position position="135"/>
    </location>
</feature>
<dbReference type="PROSITE" id="PS50122">
    <property type="entry name" value="CHEB"/>
    <property type="match status" value="1"/>
</dbReference>
<dbReference type="InterPro" id="IPR035909">
    <property type="entry name" value="CheB_C"/>
</dbReference>
<organism evidence="6 7">
    <name type="scientific">Thalassomonas actiniarum</name>
    <dbReference type="NCBI Taxonomy" id="485447"/>
    <lineage>
        <taxon>Bacteria</taxon>
        <taxon>Pseudomonadati</taxon>
        <taxon>Pseudomonadota</taxon>
        <taxon>Gammaproteobacteria</taxon>
        <taxon>Alteromonadales</taxon>
        <taxon>Colwelliaceae</taxon>
        <taxon>Thalassomonas</taxon>
    </lineage>
</organism>